<dbReference type="RefSeq" id="WP_156940509.1">
    <property type="nucleotide sequence ID" value="NZ_JAUSUY010000007.1"/>
</dbReference>
<evidence type="ECO:0000313" key="1">
    <source>
        <dbReference type="EMBL" id="MDT3426636.1"/>
    </source>
</evidence>
<protein>
    <submittedName>
        <fullName evidence="1">Uncharacterized protein</fullName>
    </submittedName>
</protein>
<organism evidence="1 2">
    <name type="scientific">Paenibacillus forsythiae</name>
    <dbReference type="NCBI Taxonomy" id="365616"/>
    <lineage>
        <taxon>Bacteria</taxon>
        <taxon>Bacillati</taxon>
        <taxon>Bacillota</taxon>
        <taxon>Bacilli</taxon>
        <taxon>Bacillales</taxon>
        <taxon>Paenibacillaceae</taxon>
        <taxon>Paenibacillus</taxon>
    </lineage>
</organism>
<accession>A0ABU3H7D4</accession>
<dbReference type="Proteomes" id="UP001248709">
    <property type="component" value="Unassembled WGS sequence"/>
</dbReference>
<reference evidence="1 2" key="1">
    <citation type="submission" date="2023-07" db="EMBL/GenBank/DDBJ databases">
        <title>Genomic Encyclopedia of Type Strains, Phase IV (KMG-IV): sequencing the most valuable type-strain genomes for metagenomic binning, comparative biology and taxonomic classification.</title>
        <authorList>
            <person name="Goeker M."/>
        </authorList>
    </citation>
    <scope>NUCLEOTIDE SEQUENCE [LARGE SCALE GENOMIC DNA]</scope>
    <source>
        <strain evidence="1 2">T98</strain>
    </source>
</reference>
<gene>
    <name evidence="1" type="ORF">J2Z22_002162</name>
</gene>
<name>A0ABU3H7D4_9BACL</name>
<comment type="caution">
    <text evidence="1">The sequence shown here is derived from an EMBL/GenBank/DDBJ whole genome shotgun (WGS) entry which is preliminary data.</text>
</comment>
<keyword evidence="2" id="KW-1185">Reference proteome</keyword>
<sequence>MKKRIFLVLFCGIVFTIFLAGASKESTKFNLKADANTQALENLKENPVFQSNEKKFKNLDKKAKVLIDLSLRNKQEVKENYDLLDASITGNIILDKAYPFTGEGQLSLISFDNRSVYYGSIDINMRTPLGDDFGSLSMRYEPGTNQLDISVTSGDINDSAMIPFGTPFLTWDDLEKVDKIMNIEENVDNESVN</sequence>
<evidence type="ECO:0000313" key="2">
    <source>
        <dbReference type="Proteomes" id="UP001248709"/>
    </source>
</evidence>
<proteinExistence type="predicted"/>
<dbReference type="EMBL" id="JAUSUY010000007">
    <property type="protein sequence ID" value="MDT3426636.1"/>
    <property type="molecule type" value="Genomic_DNA"/>
</dbReference>